<sequence>MQVRACSTDGFRRREDAQGRTDGCACLRGRAVVVGGRQRRLRACSPPSFTHTPTFAHILPTLASSLVSTRSPFVHGPPPRRSEDEDFINRSLLDSLDAQADAEPTSSSDSEAPAAPTSFGSLSASSSIGSVQFHITPQPLHRSDSPSHYIADSFKASTMYNNVHHSDFSSDLDPQKHSKIGEYVQPGPFRTSTAFNAFNSNSRSRQASLPVTSTGAHTFRDTSNFSQHYPGDVFATAQPSIQSLSSPQSQSHQSANNNTFEAMHGPRGAFDFGPGSAQQGSSALGSGHSKPVFSNVDPFGNGGPGQSLLSSHKPGGMVAAPGQPQGQGAQAQAGFQQVPFMNGMHQQNMRSQTPYGPHLPASASALAVGQGQGAPGHAATNGAPQQAAQEEISTIFVVGFPEDMQEREFQNMFTFSAGFEAATLKIPNKELTAYGSGGVRPGPGGGPLGYMQTHGGANDPYNLVTINQGGVVVDNGRDGTTSSWQPTTSGLDSDAHLVNNPNPNLSTRKQIIGFAKFRTRKEALEARDALQGRRVDIEKGAVLKAEMAKKNLHTKRGIGIGAGSLGGQLGLAGIMGATGNLSGEALANLQGIGNMQPNGIHGLGVGMGMGSSQGADVIMQREKELATLGAMGFVGGLGARKEMQDERAFAAAATRGARERAEEEERKWKVEAERERDSQREKERSARLRSRDAFAFDAFHSVPPSSQAVGNSLLAATAGSNEGAPSGSGTPGTGNGTFAPRGSVSSPWGFSGRDMGVALNGALRKASNVVGSGLPARPLSPNSQQASRQSSPPNREVNAFAPPPGLGPGSFSPPSQAAPLPSHPSLPSRPRAYSPTGASASASSVGDSVSVGERETSDEEIARSLDNLAVSTQSVAVGNMNAAVGSTSPQLPSPASGISSGGGSAGGKSASGSGSGTSAFPPPPGMPPNYLEESLRELFSKRPGFRKLCFRQKSNGPMCFVEFCDVQYATKALNDLYGATLNGLIKGGGIRLSYSKNPLGIRTPTNGQSQQQQASGSSAFPSETFQPRTLAELDMGMIRPRRDNSGVTSPTSTSSYQFSVSPPPPRFVSPPPGPGSFNAAPFGRSSQAQNYGFGPASSMSMSNPPSSSSSFASFSPFVNSTSPHPHAFTPIPEQTSSTPIGTSSHDPRNIGTNINSPTSNLTSDSS</sequence>
<feature type="compositionally biased region" description="Polar residues" evidence="3">
    <location>
        <begin position="480"/>
        <end position="491"/>
    </location>
</feature>
<dbReference type="OrthoDB" id="431169at2759"/>
<evidence type="ECO:0000313" key="5">
    <source>
        <dbReference type="EMBL" id="TFY54702.1"/>
    </source>
</evidence>
<feature type="compositionally biased region" description="Low complexity" evidence="3">
    <location>
        <begin position="1007"/>
        <end position="1019"/>
    </location>
</feature>
<comment type="caution">
    <text evidence="5">The sequence shown here is derived from an EMBL/GenBank/DDBJ whole genome shotgun (WGS) entry which is preliminary data.</text>
</comment>
<evidence type="ECO:0000313" key="6">
    <source>
        <dbReference type="Proteomes" id="UP000298327"/>
    </source>
</evidence>
<feature type="region of interest" description="Disordered" evidence="3">
    <location>
        <begin position="999"/>
        <end position="1166"/>
    </location>
</feature>
<feature type="region of interest" description="Disordered" evidence="3">
    <location>
        <begin position="770"/>
        <end position="860"/>
    </location>
</feature>
<feature type="compositionally biased region" description="Polar residues" evidence="3">
    <location>
        <begin position="1132"/>
        <end position="1166"/>
    </location>
</feature>
<feature type="region of interest" description="Disordered" evidence="3">
    <location>
        <begin position="883"/>
        <end position="931"/>
    </location>
</feature>
<dbReference type="InterPro" id="IPR012677">
    <property type="entry name" value="Nucleotide-bd_a/b_plait_sf"/>
</dbReference>
<feature type="compositionally biased region" description="Pro residues" evidence="3">
    <location>
        <begin position="1061"/>
        <end position="1074"/>
    </location>
</feature>
<gene>
    <name evidence="5" type="ORF">EVG20_g9601</name>
</gene>
<protein>
    <recommendedName>
        <fullName evidence="4">RRM domain-containing protein</fullName>
    </recommendedName>
</protein>
<feature type="compositionally biased region" description="Low complexity" evidence="3">
    <location>
        <begin position="273"/>
        <end position="289"/>
    </location>
</feature>
<feature type="region of interest" description="Disordered" evidence="3">
    <location>
        <begin position="240"/>
        <end position="315"/>
    </location>
</feature>
<feature type="region of interest" description="Disordered" evidence="3">
    <location>
        <begin position="717"/>
        <end position="745"/>
    </location>
</feature>
<dbReference type="SUPFAM" id="SSF54928">
    <property type="entry name" value="RNA-binding domain, RBD"/>
    <property type="match status" value="1"/>
</dbReference>
<feature type="compositionally biased region" description="Basic and acidic residues" evidence="3">
    <location>
        <begin position="656"/>
        <end position="688"/>
    </location>
</feature>
<dbReference type="PROSITE" id="PS50102">
    <property type="entry name" value="RRM"/>
    <property type="match status" value="1"/>
</dbReference>
<organism evidence="5 6">
    <name type="scientific">Dentipellis fragilis</name>
    <dbReference type="NCBI Taxonomy" id="205917"/>
    <lineage>
        <taxon>Eukaryota</taxon>
        <taxon>Fungi</taxon>
        <taxon>Dikarya</taxon>
        <taxon>Basidiomycota</taxon>
        <taxon>Agaricomycotina</taxon>
        <taxon>Agaricomycetes</taxon>
        <taxon>Russulales</taxon>
        <taxon>Hericiaceae</taxon>
        <taxon>Dentipellis</taxon>
    </lineage>
</organism>
<evidence type="ECO:0000259" key="4">
    <source>
        <dbReference type="PROSITE" id="PS50102"/>
    </source>
</evidence>
<reference evidence="5 6" key="1">
    <citation type="submission" date="2019-02" db="EMBL/GenBank/DDBJ databases">
        <title>Genome sequencing of the rare red list fungi Dentipellis fragilis.</title>
        <authorList>
            <person name="Buettner E."/>
            <person name="Kellner H."/>
        </authorList>
    </citation>
    <scope>NUCLEOTIDE SEQUENCE [LARGE SCALE GENOMIC DNA]</scope>
    <source>
        <strain evidence="5 6">DSM 105465</strain>
    </source>
</reference>
<feature type="compositionally biased region" description="Low complexity" evidence="3">
    <location>
        <begin position="907"/>
        <end position="919"/>
    </location>
</feature>
<dbReference type="InterPro" id="IPR035979">
    <property type="entry name" value="RBD_domain_sf"/>
</dbReference>
<feature type="compositionally biased region" description="Low complexity" evidence="3">
    <location>
        <begin position="1095"/>
        <end position="1120"/>
    </location>
</feature>
<feature type="compositionally biased region" description="Polar residues" evidence="3">
    <location>
        <begin position="780"/>
        <end position="793"/>
    </location>
</feature>
<keyword evidence="6" id="KW-1185">Reference proteome</keyword>
<dbReference type="InterPro" id="IPR000504">
    <property type="entry name" value="RRM_dom"/>
</dbReference>
<dbReference type="Gene3D" id="3.30.70.330">
    <property type="match status" value="2"/>
</dbReference>
<dbReference type="EMBL" id="SEOQ01000997">
    <property type="protein sequence ID" value="TFY54702.1"/>
    <property type="molecule type" value="Genomic_DNA"/>
</dbReference>
<feature type="region of interest" description="Disordered" evidence="3">
    <location>
        <begin position="480"/>
        <end position="503"/>
    </location>
</feature>
<dbReference type="GO" id="GO:0003723">
    <property type="term" value="F:RNA binding"/>
    <property type="evidence" value="ECO:0007669"/>
    <property type="project" value="UniProtKB-UniRule"/>
</dbReference>
<evidence type="ECO:0000256" key="3">
    <source>
        <dbReference type="SAM" id="MobiDB-lite"/>
    </source>
</evidence>
<evidence type="ECO:0000256" key="2">
    <source>
        <dbReference type="PROSITE-ProRule" id="PRU00176"/>
    </source>
</evidence>
<dbReference type="Proteomes" id="UP000298327">
    <property type="component" value="Unassembled WGS sequence"/>
</dbReference>
<feature type="compositionally biased region" description="Polar residues" evidence="3">
    <location>
        <begin position="1045"/>
        <end position="1057"/>
    </location>
</feature>
<feature type="domain" description="RRM" evidence="4">
    <location>
        <begin position="925"/>
        <end position="997"/>
    </location>
</feature>
<dbReference type="Pfam" id="PF00076">
    <property type="entry name" value="RRM_1"/>
    <property type="match status" value="1"/>
</dbReference>
<dbReference type="STRING" id="205917.A0A4Y9XY36"/>
<keyword evidence="1 2" id="KW-0694">RNA-binding</keyword>
<dbReference type="AlphaFoldDB" id="A0A4Y9XY36"/>
<feature type="region of interest" description="Disordered" evidence="3">
    <location>
        <begin position="98"/>
        <end position="123"/>
    </location>
</feature>
<feature type="compositionally biased region" description="Low complexity" evidence="3">
    <location>
        <begin position="809"/>
        <end position="851"/>
    </location>
</feature>
<accession>A0A4Y9XY36</accession>
<dbReference type="PANTHER" id="PTHR10501">
    <property type="entry name" value="U1 SMALL NUCLEAR RIBONUCLEOPROTEIN A/U2 SMALL NUCLEAR RIBONUCLEOPROTEIN B"/>
    <property type="match status" value="1"/>
</dbReference>
<feature type="region of interest" description="Disordered" evidence="3">
    <location>
        <begin position="367"/>
        <end position="387"/>
    </location>
</feature>
<name>A0A4Y9XY36_9AGAM</name>
<feature type="region of interest" description="Disordered" evidence="3">
    <location>
        <begin position="650"/>
        <end position="688"/>
    </location>
</feature>
<feature type="compositionally biased region" description="Low complexity" evidence="3">
    <location>
        <begin position="240"/>
        <end position="254"/>
    </location>
</feature>
<evidence type="ECO:0000256" key="1">
    <source>
        <dbReference type="ARBA" id="ARBA00022884"/>
    </source>
</evidence>
<proteinExistence type="predicted"/>